<dbReference type="EMBL" id="KV440994">
    <property type="protein sequence ID" value="OAD68602.1"/>
    <property type="molecule type" value="Genomic_DNA"/>
</dbReference>
<sequence>MLALQKIFIDLPLSLLILGQMRRTANYSSTKAPSRKKQRVLAADIQWCINNKDTITLKSFTENFGLLDKQYTVSRYTSIINSRHLAVDQKRLQSELDLSKKSEKFKLYWMERTRKLTQLDVDVKCTEYVHDAAERATRALSSFSAANDTTKTTKVESTVDTSATETVAATATILEDVETPAQLIPWIFKGVDVAELFTKFKKAVQRISTDRLFFIESSMHELLALSNIFLLCPDQYSTLLINIFTEDVLSDLGTRWSNVTSDESGEIRPDATISEICQLDFGPSRGYGEVKLASHTTDNHALCHDLLRLATLAKDTIDMNKLQAALTFQINGFNITFYLSRLRHDGITLLRVAEAFWRLCQPVNDEELWKTKRRPTYPTIYSLIDASKDRHRFCALHFE</sequence>
<name>A0A162THE5_PHYB8</name>
<dbReference type="RefSeq" id="XP_018286642.1">
    <property type="nucleotide sequence ID" value="XM_018443254.1"/>
</dbReference>
<dbReference type="GeneID" id="29004159"/>
<protein>
    <recommendedName>
        <fullName evidence="4">Homeodomain-like DNA binding domain-containing transcription factor</fullName>
    </recommendedName>
</protein>
<feature type="signal peptide" evidence="1">
    <location>
        <begin position="1"/>
        <end position="19"/>
    </location>
</feature>
<reference evidence="3" key="1">
    <citation type="submission" date="2015-06" db="EMBL/GenBank/DDBJ databases">
        <title>Expansion of signal transduction pathways in fungi by whole-genome duplication.</title>
        <authorList>
            <consortium name="DOE Joint Genome Institute"/>
            <person name="Corrochano L.M."/>
            <person name="Kuo A."/>
            <person name="Marcet-Houben M."/>
            <person name="Polaino S."/>
            <person name="Salamov A."/>
            <person name="Villalobos J.M."/>
            <person name="Alvarez M.I."/>
            <person name="Avalos J."/>
            <person name="Benito E.P."/>
            <person name="Benoit I."/>
            <person name="Burger G."/>
            <person name="Camino L.P."/>
            <person name="Canovas D."/>
            <person name="Cerda-Olmedo E."/>
            <person name="Cheng J.-F."/>
            <person name="Dominguez A."/>
            <person name="Elias M."/>
            <person name="Eslava A.P."/>
            <person name="Glaser F."/>
            <person name="Grimwood J."/>
            <person name="Gutierrez G."/>
            <person name="Heitman J."/>
            <person name="Henrissat B."/>
            <person name="Iturriaga E.A."/>
            <person name="Lang B.F."/>
            <person name="Lavin J.L."/>
            <person name="Lee S."/>
            <person name="Li W."/>
            <person name="Lindquist E."/>
            <person name="Lopez-Garcia S."/>
            <person name="Luque E.M."/>
            <person name="Marcos A.T."/>
            <person name="Martin J."/>
            <person name="McCluskey K."/>
            <person name="Medina H.R."/>
            <person name="Miralles-Duran A."/>
            <person name="Miyazaki A."/>
            <person name="Munoz-Torres E."/>
            <person name="Oguiza J.A."/>
            <person name="Ohm R."/>
            <person name="Olmedo M."/>
            <person name="Orejas M."/>
            <person name="Ortiz-Castellanos L."/>
            <person name="Pisabarro A.G."/>
            <person name="Rodriguez-Romero J."/>
            <person name="Ruiz-Herrera J."/>
            <person name="Ruiz-Vazquez R."/>
            <person name="Sanz C."/>
            <person name="Schackwitz W."/>
            <person name="Schmutz J."/>
            <person name="Shahriari M."/>
            <person name="Shelest E."/>
            <person name="Silva-Franco F."/>
            <person name="Soanes D."/>
            <person name="Syed K."/>
            <person name="Tagua V.G."/>
            <person name="Talbot N.J."/>
            <person name="Thon M."/>
            <person name="De vries R.P."/>
            <person name="Wiebenga A."/>
            <person name="Yadav J.S."/>
            <person name="Braun E.L."/>
            <person name="Baker S."/>
            <person name="Garre V."/>
            <person name="Horwitz B."/>
            <person name="Torres-Martinez S."/>
            <person name="Idnurm A."/>
            <person name="Herrera-Estrella A."/>
            <person name="Gabaldon T."/>
            <person name="Grigoriev I.V."/>
        </authorList>
    </citation>
    <scope>NUCLEOTIDE SEQUENCE [LARGE SCALE GENOMIC DNA]</scope>
    <source>
        <strain evidence="3">NRRL 1555(-)</strain>
    </source>
</reference>
<gene>
    <name evidence="2" type="ORF">PHYBLDRAFT_77419</name>
</gene>
<evidence type="ECO:0000313" key="2">
    <source>
        <dbReference type="EMBL" id="OAD68602.1"/>
    </source>
</evidence>
<evidence type="ECO:0000256" key="1">
    <source>
        <dbReference type="SAM" id="SignalP"/>
    </source>
</evidence>
<feature type="chain" id="PRO_5007839826" description="Homeodomain-like DNA binding domain-containing transcription factor" evidence="1">
    <location>
        <begin position="20"/>
        <end position="399"/>
    </location>
</feature>
<keyword evidence="3" id="KW-1185">Reference proteome</keyword>
<evidence type="ECO:0000313" key="3">
    <source>
        <dbReference type="Proteomes" id="UP000077315"/>
    </source>
</evidence>
<dbReference type="VEuPathDB" id="FungiDB:PHYBLDRAFT_77419"/>
<evidence type="ECO:0008006" key="4">
    <source>
        <dbReference type="Google" id="ProtNLM"/>
    </source>
</evidence>
<dbReference type="STRING" id="763407.A0A162THE5"/>
<organism evidence="2 3">
    <name type="scientific">Phycomyces blakesleeanus (strain ATCC 8743b / DSM 1359 / FGSC 10004 / NBRC 33097 / NRRL 1555)</name>
    <dbReference type="NCBI Taxonomy" id="763407"/>
    <lineage>
        <taxon>Eukaryota</taxon>
        <taxon>Fungi</taxon>
        <taxon>Fungi incertae sedis</taxon>
        <taxon>Mucoromycota</taxon>
        <taxon>Mucoromycotina</taxon>
        <taxon>Mucoromycetes</taxon>
        <taxon>Mucorales</taxon>
        <taxon>Phycomycetaceae</taxon>
        <taxon>Phycomyces</taxon>
    </lineage>
</organism>
<accession>A0A162THE5</accession>
<dbReference type="Proteomes" id="UP000077315">
    <property type="component" value="Unassembled WGS sequence"/>
</dbReference>
<dbReference type="AlphaFoldDB" id="A0A162THE5"/>
<proteinExistence type="predicted"/>
<keyword evidence="1" id="KW-0732">Signal</keyword>
<dbReference type="OrthoDB" id="2279902at2759"/>
<dbReference type="InParanoid" id="A0A162THE5"/>